<feature type="compositionally biased region" description="Basic residues" evidence="6">
    <location>
        <begin position="414"/>
        <end position="424"/>
    </location>
</feature>
<proteinExistence type="predicted"/>
<dbReference type="PROSITE" id="PS00636">
    <property type="entry name" value="DNAJ_1"/>
    <property type="match status" value="1"/>
</dbReference>
<dbReference type="InterPro" id="IPR003604">
    <property type="entry name" value="Matrin/U1-like-C_Znf_C2H2"/>
</dbReference>
<evidence type="ECO:0000313" key="8">
    <source>
        <dbReference type="EMBL" id="EKC33886.1"/>
    </source>
</evidence>
<dbReference type="HOGENOM" id="CLU_009539_1_2_1"/>
<feature type="coiled-coil region" evidence="5">
    <location>
        <begin position="191"/>
        <end position="266"/>
    </location>
</feature>
<name>K1RI46_MAGGI</name>
<protein>
    <recommendedName>
        <fullName evidence="4">DnaJ homolog subfamily C member 21</fullName>
    </recommendedName>
</protein>
<dbReference type="SMART" id="SM00451">
    <property type="entry name" value="ZnF_U1"/>
    <property type="match status" value="2"/>
</dbReference>
<dbReference type="AlphaFoldDB" id="K1RI46"/>
<feature type="compositionally biased region" description="Basic and acidic residues" evidence="6">
    <location>
        <begin position="461"/>
        <end position="472"/>
    </location>
</feature>
<dbReference type="Pfam" id="PF00226">
    <property type="entry name" value="DnaJ"/>
    <property type="match status" value="1"/>
</dbReference>
<evidence type="ECO:0000256" key="4">
    <source>
        <dbReference type="ARBA" id="ARBA00074367"/>
    </source>
</evidence>
<dbReference type="PANTHER" id="PTHR44029">
    <property type="entry name" value="DNAJ HOMOLOG SUBFAMILY C MEMBER 21"/>
    <property type="match status" value="1"/>
</dbReference>
<dbReference type="PROSITE" id="PS00028">
    <property type="entry name" value="ZINC_FINGER_C2H2_1"/>
    <property type="match status" value="2"/>
</dbReference>
<organism evidence="8">
    <name type="scientific">Magallana gigas</name>
    <name type="common">Pacific oyster</name>
    <name type="synonym">Crassostrea gigas</name>
    <dbReference type="NCBI Taxonomy" id="29159"/>
    <lineage>
        <taxon>Eukaryota</taxon>
        <taxon>Metazoa</taxon>
        <taxon>Spiralia</taxon>
        <taxon>Lophotrochozoa</taxon>
        <taxon>Mollusca</taxon>
        <taxon>Bivalvia</taxon>
        <taxon>Autobranchia</taxon>
        <taxon>Pteriomorphia</taxon>
        <taxon>Ostreida</taxon>
        <taxon>Ostreoidea</taxon>
        <taxon>Ostreidae</taxon>
        <taxon>Magallana</taxon>
    </lineage>
</organism>
<dbReference type="SUPFAM" id="SSF57667">
    <property type="entry name" value="beta-beta-alpha zinc fingers"/>
    <property type="match status" value="1"/>
</dbReference>
<dbReference type="InterPro" id="IPR036236">
    <property type="entry name" value="Znf_C2H2_sf"/>
</dbReference>
<evidence type="ECO:0000256" key="6">
    <source>
        <dbReference type="SAM" id="MobiDB-lite"/>
    </source>
</evidence>
<feature type="domain" description="J" evidence="7">
    <location>
        <begin position="10"/>
        <end position="76"/>
    </location>
</feature>
<dbReference type="InterPro" id="IPR013087">
    <property type="entry name" value="Znf_C2H2_type"/>
</dbReference>
<accession>K1RI46</accession>
<dbReference type="Gene3D" id="1.10.287.110">
    <property type="entry name" value="DnaJ domain"/>
    <property type="match status" value="1"/>
</dbReference>
<dbReference type="SMART" id="SM00355">
    <property type="entry name" value="ZnF_C2H2"/>
    <property type="match status" value="2"/>
</dbReference>
<dbReference type="PRINTS" id="PR00625">
    <property type="entry name" value="JDOMAIN"/>
</dbReference>
<keyword evidence="5" id="KW-0175">Coiled coil</keyword>
<dbReference type="GO" id="GO:0003676">
    <property type="term" value="F:nucleic acid binding"/>
    <property type="evidence" value="ECO:0007669"/>
    <property type="project" value="InterPro"/>
</dbReference>
<dbReference type="InterPro" id="IPR018253">
    <property type="entry name" value="DnaJ_domain_CS"/>
</dbReference>
<dbReference type="InterPro" id="IPR051964">
    <property type="entry name" value="Chaperone_stress_response"/>
</dbReference>
<keyword evidence="3" id="KW-0862">Zinc</keyword>
<dbReference type="PANTHER" id="PTHR44029:SF1">
    <property type="entry name" value="DNAJ HOMOLOG SUBFAMILY C MEMBER 21"/>
    <property type="match status" value="1"/>
</dbReference>
<keyword evidence="2" id="KW-0863">Zinc-finger</keyword>
<dbReference type="GO" id="GO:0005737">
    <property type="term" value="C:cytoplasm"/>
    <property type="evidence" value="ECO:0007669"/>
    <property type="project" value="TreeGrafter"/>
</dbReference>
<dbReference type="InterPro" id="IPR054076">
    <property type="entry name" value="ZUO1-like_ZHD"/>
</dbReference>
<dbReference type="PROSITE" id="PS50076">
    <property type="entry name" value="DNAJ_2"/>
    <property type="match status" value="1"/>
</dbReference>
<dbReference type="CDD" id="cd06257">
    <property type="entry name" value="DnaJ"/>
    <property type="match status" value="1"/>
</dbReference>
<evidence type="ECO:0000259" key="7">
    <source>
        <dbReference type="PROSITE" id="PS50076"/>
    </source>
</evidence>
<dbReference type="Pfam" id="PF12171">
    <property type="entry name" value="zf-C2H2_jaz"/>
    <property type="match status" value="1"/>
</dbReference>
<feature type="region of interest" description="Disordered" evidence="6">
    <location>
        <begin position="352"/>
        <end position="533"/>
    </location>
</feature>
<dbReference type="InterPro" id="IPR036869">
    <property type="entry name" value="J_dom_sf"/>
</dbReference>
<evidence type="ECO:0000256" key="2">
    <source>
        <dbReference type="ARBA" id="ARBA00022771"/>
    </source>
</evidence>
<dbReference type="EMBL" id="JH819021">
    <property type="protein sequence ID" value="EKC33886.1"/>
    <property type="molecule type" value="Genomic_DNA"/>
</dbReference>
<dbReference type="SMART" id="SM00271">
    <property type="entry name" value="DnaJ"/>
    <property type="match status" value="1"/>
</dbReference>
<dbReference type="SUPFAM" id="SSF46565">
    <property type="entry name" value="Chaperone J-domain"/>
    <property type="match status" value="1"/>
</dbReference>
<reference evidence="8" key="1">
    <citation type="journal article" date="2012" name="Nature">
        <title>The oyster genome reveals stress adaptation and complexity of shell formation.</title>
        <authorList>
            <person name="Zhang G."/>
            <person name="Fang X."/>
            <person name="Guo X."/>
            <person name="Li L."/>
            <person name="Luo R."/>
            <person name="Xu F."/>
            <person name="Yang P."/>
            <person name="Zhang L."/>
            <person name="Wang X."/>
            <person name="Qi H."/>
            <person name="Xiong Z."/>
            <person name="Que H."/>
            <person name="Xie Y."/>
            <person name="Holland P.W."/>
            <person name="Paps J."/>
            <person name="Zhu Y."/>
            <person name="Wu F."/>
            <person name="Chen Y."/>
            <person name="Wang J."/>
            <person name="Peng C."/>
            <person name="Meng J."/>
            <person name="Yang L."/>
            <person name="Liu J."/>
            <person name="Wen B."/>
            <person name="Zhang N."/>
            <person name="Huang Z."/>
            <person name="Zhu Q."/>
            <person name="Feng Y."/>
            <person name="Mount A."/>
            <person name="Hedgecock D."/>
            <person name="Xu Z."/>
            <person name="Liu Y."/>
            <person name="Domazet-Loso T."/>
            <person name="Du Y."/>
            <person name="Sun X."/>
            <person name="Zhang S."/>
            <person name="Liu B."/>
            <person name="Cheng P."/>
            <person name="Jiang X."/>
            <person name="Li J."/>
            <person name="Fan D."/>
            <person name="Wang W."/>
            <person name="Fu W."/>
            <person name="Wang T."/>
            <person name="Wang B."/>
            <person name="Zhang J."/>
            <person name="Peng Z."/>
            <person name="Li Y."/>
            <person name="Li N."/>
            <person name="Wang J."/>
            <person name="Chen M."/>
            <person name="He Y."/>
            <person name="Tan F."/>
            <person name="Song X."/>
            <person name="Zheng Q."/>
            <person name="Huang R."/>
            <person name="Yang H."/>
            <person name="Du X."/>
            <person name="Chen L."/>
            <person name="Yang M."/>
            <person name="Gaffney P.M."/>
            <person name="Wang S."/>
            <person name="Luo L."/>
            <person name="She Z."/>
            <person name="Ming Y."/>
            <person name="Huang W."/>
            <person name="Zhang S."/>
            <person name="Huang B."/>
            <person name="Zhang Y."/>
            <person name="Qu T."/>
            <person name="Ni P."/>
            <person name="Miao G."/>
            <person name="Wang J."/>
            <person name="Wang Q."/>
            <person name="Steinberg C.E."/>
            <person name="Wang H."/>
            <person name="Li N."/>
            <person name="Qian L."/>
            <person name="Zhang G."/>
            <person name="Li Y."/>
            <person name="Yang H."/>
            <person name="Liu X."/>
            <person name="Wang J."/>
            <person name="Yin Y."/>
            <person name="Wang J."/>
        </authorList>
    </citation>
    <scope>NUCLEOTIDE SEQUENCE [LARGE SCALE GENOMIC DNA]</scope>
    <source>
        <strain evidence="8">05x7-T-G4-1.051#20</strain>
    </source>
</reference>
<dbReference type="InParanoid" id="K1RI46"/>
<evidence type="ECO:0000256" key="5">
    <source>
        <dbReference type="SAM" id="Coils"/>
    </source>
</evidence>
<evidence type="ECO:0000256" key="1">
    <source>
        <dbReference type="ARBA" id="ARBA00022723"/>
    </source>
</evidence>
<dbReference type="Gene3D" id="3.30.160.60">
    <property type="entry name" value="Classic Zinc Finger"/>
    <property type="match status" value="1"/>
</dbReference>
<dbReference type="GO" id="GO:0008270">
    <property type="term" value="F:zinc ion binding"/>
    <property type="evidence" value="ECO:0007669"/>
    <property type="project" value="UniProtKB-KW"/>
</dbReference>
<keyword evidence="1" id="KW-0479">Metal-binding</keyword>
<dbReference type="InterPro" id="IPR022755">
    <property type="entry name" value="Znf_C2H2_jaz"/>
</dbReference>
<gene>
    <name evidence="8" type="ORF">CGI_10026380</name>
</gene>
<dbReference type="FunCoup" id="K1RI46">
    <property type="interactions" value="1260"/>
</dbReference>
<dbReference type="FunFam" id="1.10.287.110:FF:000046">
    <property type="entry name" value="dnaJ homolog subfamily C member 21"/>
    <property type="match status" value="1"/>
</dbReference>
<dbReference type="Pfam" id="PF21884">
    <property type="entry name" value="ZUO1-like_ZHD"/>
    <property type="match status" value="1"/>
</dbReference>
<evidence type="ECO:0000256" key="3">
    <source>
        <dbReference type="ARBA" id="ARBA00022833"/>
    </source>
</evidence>
<dbReference type="InterPro" id="IPR001623">
    <property type="entry name" value="DnaJ_domain"/>
</dbReference>
<sequence length="577" mass="67587">MCLMAAAMRCHYEVLGVERSATGDEMKKAYRKLALKWHPDKNPDNIEECTRQFRAVQQSYEVLSDPQERAWYDKHREQILRGGMGHADKYEDSSLDVFQYFNSSCYCGYSDDDQGFYAVYKVVFELLAEEDYEFLDDKESDQEIPRFGRSDSPYETVVKPFYDYWENYFTAKSYVWVEKYDTREAPDRRVRRIMEAENKKLRDAARKERNEEVRALVRFVKKRDRRVQAYRKKMEERNEEIAQKAKEKREQHLKERQRQVENFQETEWSAMTALEEDLLRLETELGDQFGDPTPQDVEDEEEDDYIDELFCVACNKAFKSERAFVNHEKSKKHKENVAALQEDMRREDEDLVRVDPELCGEEDTSGVDPTICGKMEQEENDLEESPSKQNLEVPCDLLTDPQDLPGDVSVYIRLSKKQKKKKRQQNLMPQDVEDLSDVVNGLDLTDEPVKQSTKSKKERRKEKESRLKDQKIENSTNVEKEESDNVSNKDSDINSTTERLSGNGQETASTCEPVVNEDTSKRKGKNAQPDQEMKCNVCQEVFPTRNKLFTHIKELGHALRVEELPASSQGKKKKNKK</sequence>
<feature type="compositionally biased region" description="Polar residues" evidence="6">
    <location>
        <begin position="493"/>
        <end position="510"/>
    </location>
</feature>